<comment type="pathway">
    <text evidence="1">Cofactor biosynthesis; riboflavin biosynthesis; 5-amino-6-(D-ribitylamino)uracil from GTP: step 2/4.</text>
</comment>
<evidence type="ECO:0000256" key="6">
    <source>
        <dbReference type="ARBA" id="ARBA00022857"/>
    </source>
</evidence>
<reference evidence="10" key="1">
    <citation type="submission" date="2018-05" db="EMBL/GenBank/DDBJ databases">
        <authorList>
            <person name="Lanie J.A."/>
            <person name="Ng W.-L."/>
            <person name="Kazmierczak K.M."/>
            <person name="Andrzejewski T.M."/>
            <person name="Davidsen T.M."/>
            <person name="Wayne K.J."/>
            <person name="Tettelin H."/>
            <person name="Glass J.I."/>
            <person name="Rusch D."/>
            <person name="Podicherti R."/>
            <person name="Tsui H.-C.T."/>
            <person name="Winkler M.E."/>
        </authorList>
    </citation>
    <scope>NUCLEOTIDE SEQUENCE</scope>
</reference>
<dbReference type="InterPro" id="IPR016193">
    <property type="entry name" value="Cytidine_deaminase-like"/>
</dbReference>
<dbReference type="AlphaFoldDB" id="A0A381NLS4"/>
<dbReference type="InterPro" id="IPR004794">
    <property type="entry name" value="Eubact_RibD"/>
</dbReference>
<keyword evidence="6" id="KW-0521">NADP</keyword>
<evidence type="ECO:0000256" key="3">
    <source>
        <dbReference type="ARBA" id="ARBA00022619"/>
    </source>
</evidence>
<dbReference type="GO" id="GO:0008703">
    <property type="term" value="F:5-amino-6-(5-phosphoribosylamino)uracil reductase activity"/>
    <property type="evidence" value="ECO:0007669"/>
    <property type="project" value="InterPro"/>
</dbReference>
<dbReference type="Gene3D" id="3.40.140.10">
    <property type="entry name" value="Cytidine Deaminase, domain 2"/>
    <property type="match status" value="1"/>
</dbReference>
<dbReference type="InterPro" id="IPR050765">
    <property type="entry name" value="Riboflavin_Biosynth_HTPR"/>
</dbReference>
<dbReference type="PROSITE" id="PS00903">
    <property type="entry name" value="CYT_DCMP_DEAMINASES_1"/>
    <property type="match status" value="1"/>
</dbReference>
<evidence type="ECO:0000259" key="9">
    <source>
        <dbReference type="PROSITE" id="PS51747"/>
    </source>
</evidence>
<organism evidence="10">
    <name type="scientific">marine metagenome</name>
    <dbReference type="NCBI Taxonomy" id="408172"/>
    <lineage>
        <taxon>unclassified sequences</taxon>
        <taxon>metagenomes</taxon>
        <taxon>ecological metagenomes</taxon>
    </lineage>
</organism>
<protein>
    <recommendedName>
        <fullName evidence="9">CMP/dCMP-type deaminase domain-containing protein</fullName>
    </recommendedName>
</protein>
<gene>
    <name evidence="10" type="ORF">METZ01_LOCUS8334</name>
</gene>
<evidence type="ECO:0000256" key="8">
    <source>
        <dbReference type="ARBA" id="ARBA00023268"/>
    </source>
</evidence>
<dbReference type="Gene3D" id="3.40.430.10">
    <property type="entry name" value="Dihydrofolate Reductase, subunit A"/>
    <property type="match status" value="1"/>
</dbReference>
<dbReference type="PROSITE" id="PS51747">
    <property type="entry name" value="CYT_DCMP_DEAMINASES_2"/>
    <property type="match status" value="1"/>
</dbReference>
<evidence type="ECO:0000256" key="1">
    <source>
        <dbReference type="ARBA" id="ARBA00004882"/>
    </source>
</evidence>
<keyword evidence="8" id="KW-0511">Multifunctional enzyme</keyword>
<dbReference type="Pfam" id="PF00383">
    <property type="entry name" value="dCMP_cyt_deam_1"/>
    <property type="match status" value="1"/>
</dbReference>
<dbReference type="Pfam" id="PF01872">
    <property type="entry name" value="RibD_C"/>
    <property type="match status" value="1"/>
</dbReference>
<dbReference type="InterPro" id="IPR002734">
    <property type="entry name" value="RibDG_C"/>
</dbReference>
<dbReference type="UniPathway" id="UPA00275">
    <property type="reaction ID" value="UER00401"/>
</dbReference>
<dbReference type="GO" id="GO:0050661">
    <property type="term" value="F:NADP binding"/>
    <property type="evidence" value="ECO:0007669"/>
    <property type="project" value="InterPro"/>
</dbReference>
<keyword evidence="5" id="KW-0862">Zinc</keyword>
<dbReference type="InterPro" id="IPR024072">
    <property type="entry name" value="DHFR-like_dom_sf"/>
</dbReference>
<evidence type="ECO:0000256" key="7">
    <source>
        <dbReference type="ARBA" id="ARBA00023002"/>
    </source>
</evidence>
<feature type="domain" description="CMP/dCMP-type deaminase" evidence="9">
    <location>
        <begin position="1"/>
        <end position="116"/>
    </location>
</feature>
<proteinExistence type="predicted"/>
<sequence>MQRAIELSSSVWTATPNPRVGCVIAKHGAIIGEGWHAAPGQAHAEVVALDQAGESAKAATAFVSLEPCSHTGRTGPCCESLIASGIQQVVIAALDPNPAVAGSGVEQMERAGIEVYHLVDFEQKARSVNVGYFKRREEGLPFVRLKLAMSLDGRTALADGRSKWITGSAARGDVQRLRASASAVITGINTVLIDDPFLTVRSSDLSISDEERKLNAKLIERQPLRVIIDSQLQTPGTARILNSDGLIKIYTLNEDIIEKKALADNVEIIQTGSCNKRVNLQFVLESLASDFSCNEVLIEAGPSLSGAFIETGLVDELILYIAPKILGSDGKPLLAITGLQSLDECQGFSIQKLTKIGEDIKLTLRAGQ</sequence>
<evidence type="ECO:0000256" key="4">
    <source>
        <dbReference type="ARBA" id="ARBA00022723"/>
    </source>
</evidence>
<evidence type="ECO:0000256" key="2">
    <source>
        <dbReference type="ARBA" id="ARBA00004910"/>
    </source>
</evidence>
<dbReference type="GO" id="GO:0008270">
    <property type="term" value="F:zinc ion binding"/>
    <property type="evidence" value="ECO:0007669"/>
    <property type="project" value="InterPro"/>
</dbReference>
<dbReference type="InterPro" id="IPR016192">
    <property type="entry name" value="APOBEC/CMP_deaminase_Zn-bd"/>
</dbReference>
<dbReference type="GO" id="GO:0008835">
    <property type="term" value="F:diaminohydroxyphosphoribosylaminopyrimidine deaminase activity"/>
    <property type="evidence" value="ECO:0007669"/>
    <property type="project" value="InterPro"/>
</dbReference>
<keyword evidence="7" id="KW-0560">Oxidoreductase</keyword>
<keyword evidence="4" id="KW-0479">Metal-binding</keyword>
<comment type="pathway">
    <text evidence="2">Cofactor biosynthesis; riboflavin biosynthesis; 5-amino-6-(D-ribitylamino)uracil from GTP: step 3/4.</text>
</comment>
<keyword evidence="3" id="KW-0686">Riboflavin biosynthesis</keyword>
<accession>A0A381NLS4</accession>
<dbReference type="InterPro" id="IPR011549">
    <property type="entry name" value="RibD_C"/>
</dbReference>
<dbReference type="NCBIfam" id="TIGR00227">
    <property type="entry name" value="ribD_Cterm"/>
    <property type="match status" value="1"/>
</dbReference>
<dbReference type="SUPFAM" id="SSF53927">
    <property type="entry name" value="Cytidine deaminase-like"/>
    <property type="match status" value="1"/>
</dbReference>
<dbReference type="PANTHER" id="PTHR38011">
    <property type="entry name" value="DIHYDROFOLATE REDUCTASE FAMILY PROTEIN (AFU_ORTHOLOGUE AFUA_8G06820)"/>
    <property type="match status" value="1"/>
</dbReference>
<evidence type="ECO:0000256" key="5">
    <source>
        <dbReference type="ARBA" id="ARBA00022833"/>
    </source>
</evidence>
<dbReference type="NCBIfam" id="TIGR00326">
    <property type="entry name" value="eubact_ribD"/>
    <property type="match status" value="1"/>
</dbReference>
<dbReference type="InterPro" id="IPR002125">
    <property type="entry name" value="CMP_dCMP_dom"/>
</dbReference>
<dbReference type="SUPFAM" id="SSF53597">
    <property type="entry name" value="Dihydrofolate reductase-like"/>
    <property type="match status" value="1"/>
</dbReference>
<dbReference type="EMBL" id="UINC01000444">
    <property type="protein sequence ID" value="SUZ55480.1"/>
    <property type="molecule type" value="Genomic_DNA"/>
</dbReference>
<dbReference type="PIRSF" id="PIRSF006769">
    <property type="entry name" value="RibD"/>
    <property type="match status" value="1"/>
</dbReference>
<dbReference type="PANTHER" id="PTHR38011:SF7">
    <property type="entry name" value="2,5-DIAMINO-6-RIBOSYLAMINO-4(3H)-PYRIMIDINONE 5'-PHOSPHATE REDUCTASE"/>
    <property type="match status" value="1"/>
</dbReference>
<dbReference type="CDD" id="cd01284">
    <property type="entry name" value="Riboflavin_deaminase-reductase"/>
    <property type="match status" value="1"/>
</dbReference>
<name>A0A381NLS4_9ZZZZ</name>
<evidence type="ECO:0000313" key="10">
    <source>
        <dbReference type="EMBL" id="SUZ55480.1"/>
    </source>
</evidence>
<dbReference type="GO" id="GO:0009231">
    <property type="term" value="P:riboflavin biosynthetic process"/>
    <property type="evidence" value="ECO:0007669"/>
    <property type="project" value="UniProtKB-UniPathway"/>
</dbReference>